<accession>A0A381PUY8</accession>
<reference evidence="1" key="1">
    <citation type="submission" date="2018-05" db="EMBL/GenBank/DDBJ databases">
        <authorList>
            <person name="Lanie J.A."/>
            <person name="Ng W.-L."/>
            <person name="Kazmierczak K.M."/>
            <person name="Andrzejewski T.M."/>
            <person name="Davidsen T.M."/>
            <person name="Wayne K.J."/>
            <person name="Tettelin H."/>
            <person name="Glass J.I."/>
            <person name="Rusch D."/>
            <person name="Podicherti R."/>
            <person name="Tsui H.-C.T."/>
            <person name="Winkler M.E."/>
        </authorList>
    </citation>
    <scope>NUCLEOTIDE SEQUENCE</scope>
</reference>
<protein>
    <submittedName>
        <fullName evidence="1">Uncharacterized protein</fullName>
    </submittedName>
</protein>
<proteinExistence type="predicted"/>
<feature type="non-terminal residue" evidence="1">
    <location>
        <position position="24"/>
    </location>
</feature>
<organism evidence="1">
    <name type="scientific">marine metagenome</name>
    <dbReference type="NCBI Taxonomy" id="408172"/>
    <lineage>
        <taxon>unclassified sequences</taxon>
        <taxon>metagenomes</taxon>
        <taxon>ecological metagenomes</taxon>
    </lineage>
</organism>
<sequence length="24" mass="3016">MSIIETIRMILRCWRYRFKSEVPS</sequence>
<dbReference type="AlphaFoldDB" id="A0A381PUY8"/>
<dbReference type="EMBL" id="UINC01001104">
    <property type="protein sequence ID" value="SUZ70881.1"/>
    <property type="molecule type" value="Genomic_DNA"/>
</dbReference>
<evidence type="ECO:0000313" key="1">
    <source>
        <dbReference type="EMBL" id="SUZ70881.1"/>
    </source>
</evidence>
<gene>
    <name evidence="1" type="ORF">METZ01_LOCUS23735</name>
</gene>
<name>A0A381PUY8_9ZZZZ</name>